<organism evidence="6">
    <name type="scientific">Salvia splendens</name>
    <name type="common">Scarlet sage</name>
    <dbReference type="NCBI Taxonomy" id="180675"/>
    <lineage>
        <taxon>Eukaryota</taxon>
        <taxon>Viridiplantae</taxon>
        <taxon>Streptophyta</taxon>
        <taxon>Embryophyta</taxon>
        <taxon>Tracheophyta</taxon>
        <taxon>Spermatophyta</taxon>
        <taxon>Magnoliopsida</taxon>
        <taxon>eudicotyledons</taxon>
        <taxon>Gunneridae</taxon>
        <taxon>Pentapetalae</taxon>
        <taxon>asterids</taxon>
        <taxon>lamiids</taxon>
        <taxon>Lamiales</taxon>
        <taxon>Lamiaceae</taxon>
        <taxon>Nepetoideae</taxon>
        <taxon>Mentheae</taxon>
        <taxon>Salviinae</taxon>
        <taxon>Salvia</taxon>
        <taxon>Salvia subgen. Calosphace</taxon>
        <taxon>core Calosphace</taxon>
    </lineage>
</organism>
<keyword evidence="1" id="KW-0479">Metal-binding</keyword>
<dbReference type="FunFam" id="2.60.40.420:FF:000003">
    <property type="entry name" value="Blue copper"/>
    <property type="match status" value="1"/>
</dbReference>
<dbReference type="InterPro" id="IPR039391">
    <property type="entry name" value="Phytocyanin-like"/>
</dbReference>
<proteinExistence type="predicted"/>
<feature type="signal peptide" evidence="4">
    <location>
        <begin position="1"/>
        <end position="23"/>
    </location>
</feature>
<dbReference type="SUPFAM" id="SSF49503">
    <property type="entry name" value="Cupredoxins"/>
    <property type="match status" value="1"/>
</dbReference>
<dbReference type="PANTHER" id="PTHR33021:SF507">
    <property type="entry name" value="PHYTOCYANIN DOMAIN-CONTAINING PROTEIN"/>
    <property type="match status" value="1"/>
</dbReference>
<accession>A0A8X8XYF8</accession>
<dbReference type="Pfam" id="PF02298">
    <property type="entry name" value="Cu_bind_like"/>
    <property type="match status" value="1"/>
</dbReference>
<dbReference type="GO" id="GO:0009055">
    <property type="term" value="F:electron transfer activity"/>
    <property type="evidence" value="ECO:0007669"/>
    <property type="project" value="InterPro"/>
</dbReference>
<dbReference type="Proteomes" id="UP000298416">
    <property type="component" value="Unassembled WGS sequence"/>
</dbReference>
<reference evidence="6" key="1">
    <citation type="submission" date="2018-01" db="EMBL/GenBank/DDBJ databases">
        <authorList>
            <person name="Mao J.F."/>
        </authorList>
    </citation>
    <scope>NUCLEOTIDE SEQUENCE</scope>
    <source>
        <strain evidence="6">Huo1</strain>
        <tissue evidence="6">Leaf</tissue>
    </source>
</reference>
<dbReference type="PROSITE" id="PS51485">
    <property type="entry name" value="PHYTOCYANIN"/>
    <property type="match status" value="1"/>
</dbReference>
<comment type="caution">
    <text evidence="6">The sequence shown here is derived from an EMBL/GenBank/DDBJ whole genome shotgun (WGS) entry which is preliminary data.</text>
</comment>
<sequence>MGNNLLLLITAAILLLHCLRCSATVYTVGDSSGWDISTNIDSWSNDKTFSTGDTLLFQYSQYHSVSEVTEGNYQGCNTTNVLQSSSNGNTTFALTSPGERYFICGNRLHCLGGMKLHVHVVENQTVPGPVGAPSAQPGGSLPPRSSKSDEPSNSVSFVNPASVEALVLSSFASIHLIKFKVFEF</sequence>
<feature type="region of interest" description="Disordered" evidence="3">
    <location>
        <begin position="127"/>
        <end position="154"/>
    </location>
</feature>
<reference evidence="6" key="2">
    <citation type="submission" date="2020-08" db="EMBL/GenBank/DDBJ databases">
        <title>Plant Genome Project.</title>
        <authorList>
            <person name="Zhang R.-G."/>
        </authorList>
    </citation>
    <scope>NUCLEOTIDE SEQUENCE</scope>
    <source>
        <strain evidence="6">Huo1</strain>
        <tissue evidence="6">Leaf</tissue>
    </source>
</reference>
<evidence type="ECO:0000256" key="2">
    <source>
        <dbReference type="ARBA" id="ARBA00023180"/>
    </source>
</evidence>
<evidence type="ECO:0000313" key="7">
    <source>
        <dbReference type="Proteomes" id="UP000298416"/>
    </source>
</evidence>
<dbReference type="InterPro" id="IPR008972">
    <property type="entry name" value="Cupredoxin"/>
</dbReference>
<gene>
    <name evidence="6" type="ORF">SASPL_113147</name>
</gene>
<dbReference type="Gene3D" id="2.60.40.420">
    <property type="entry name" value="Cupredoxins - blue copper proteins"/>
    <property type="match status" value="1"/>
</dbReference>
<protein>
    <recommendedName>
        <fullName evidence="5">Phytocyanin domain-containing protein</fullName>
    </recommendedName>
</protein>
<dbReference type="OrthoDB" id="581242at2759"/>
<dbReference type="PANTHER" id="PTHR33021">
    <property type="entry name" value="BLUE COPPER PROTEIN"/>
    <property type="match status" value="1"/>
</dbReference>
<dbReference type="CDD" id="cd04216">
    <property type="entry name" value="Phytocyanin"/>
    <property type="match status" value="1"/>
</dbReference>
<keyword evidence="4" id="KW-0732">Signal</keyword>
<feature type="domain" description="Phytocyanin" evidence="5">
    <location>
        <begin position="24"/>
        <end position="122"/>
    </location>
</feature>
<dbReference type="GO" id="GO:0046872">
    <property type="term" value="F:metal ion binding"/>
    <property type="evidence" value="ECO:0007669"/>
    <property type="project" value="UniProtKB-KW"/>
</dbReference>
<dbReference type="GO" id="GO:0005886">
    <property type="term" value="C:plasma membrane"/>
    <property type="evidence" value="ECO:0007669"/>
    <property type="project" value="TreeGrafter"/>
</dbReference>
<dbReference type="InterPro" id="IPR003245">
    <property type="entry name" value="Phytocyanin_dom"/>
</dbReference>
<keyword evidence="2" id="KW-0325">Glycoprotein</keyword>
<feature type="chain" id="PRO_5036476208" description="Phytocyanin domain-containing protein" evidence="4">
    <location>
        <begin position="24"/>
        <end position="184"/>
    </location>
</feature>
<evidence type="ECO:0000256" key="3">
    <source>
        <dbReference type="SAM" id="MobiDB-lite"/>
    </source>
</evidence>
<name>A0A8X8XYF8_SALSN</name>
<dbReference type="AlphaFoldDB" id="A0A8X8XYF8"/>
<evidence type="ECO:0000256" key="1">
    <source>
        <dbReference type="ARBA" id="ARBA00022723"/>
    </source>
</evidence>
<evidence type="ECO:0000259" key="5">
    <source>
        <dbReference type="PROSITE" id="PS51485"/>
    </source>
</evidence>
<dbReference type="EMBL" id="PNBA02000005">
    <property type="protein sequence ID" value="KAG6422766.1"/>
    <property type="molecule type" value="Genomic_DNA"/>
</dbReference>
<evidence type="ECO:0000313" key="6">
    <source>
        <dbReference type="EMBL" id="KAG6422766.1"/>
    </source>
</evidence>
<keyword evidence="7" id="KW-1185">Reference proteome</keyword>
<evidence type="ECO:0000256" key="4">
    <source>
        <dbReference type="SAM" id="SignalP"/>
    </source>
</evidence>